<sequence>MSLNVGETRTDSPPKKRFSVRLIRGNWCQRIKRLKKILADLRADMRFSLSPARPDSGTHEEVLIQHANKSEDTNQPENITKPEDATKLEEDNEPHEAPAAGFTEQAPKKEDEYTPAKHPNWHPSQVRSGSRITTAGKKYYKYLRVPPNSPDRGGVDTSLKYQKRVDAIRDESLKRPFIGQKTNETWNDKRGDLLLDRKNYSLIMMERMQNELRRLLSTLTCKCISVAGVMRQDEAVQAVEPREAPAKRVASRKAKEIAKEHCIVQGKDTIEDKQDLPTKADLEV</sequence>
<accession>A0A9P5GFB0</accession>
<dbReference type="EMBL" id="JAAOZQ010000094">
    <property type="protein sequence ID" value="KAF7518858.1"/>
    <property type="molecule type" value="Genomic_DNA"/>
</dbReference>
<proteinExistence type="predicted"/>
<evidence type="ECO:0000313" key="2">
    <source>
        <dbReference type="EMBL" id="KAF7518858.1"/>
    </source>
</evidence>
<name>A0A9P5GFB0_PENCR</name>
<dbReference type="Proteomes" id="UP000701341">
    <property type="component" value="Unassembled WGS sequence"/>
</dbReference>
<evidence type="ECO:0000313" key="3">
    <source>
        <dbReference type="Proteomes" id="UP000701341"/>
    </source>
</evidence>
<gene>
    <name evidence="2" type="ORF">PCG10_010501</name>
</gene>
<evidence type="ECO:0000256" key="1">
    <source>
        <dbReference type="SAM" id="MobiDB-lite"/>
    </source>
</evidence>
<comment type="caution">
    <text evidence="2">The sequence shown here is derived from an EMBL/GenBank/DDBJ whole genome shotgun (WGS) entry which is preliminary data.</text>
</comment>
<feature type="region of interest" description="Disordered" evidence="1">
    <location>
        <begin position="86"/>
        <end position="130"/>
    </location>
</feature>
<organism evidence="2 3">
    <name type="scientific">Penicillium crustosum</name>
    <name type="common">Blue mold fungus</name>
    <dbReference type="NCBI Taxonomy" id="36656"/>
    <lineage>
        <taxon>Eukaryota</taxon>
        <taxon>Fungi</taxon>
        <taxon>Dikarya</taxon>
        <taxon>Ascomycota</taxon>
        <taxon>Pezizomycotina</taxon>
        <taxon>Eurotiomycetes</taxon>
        <taxon>Eurotiomycetidae</taxon>
        <taxon>Eurotiales</taxon>
        <taxon>Aspergillaceae</taxon>
        <taxon>Penicillium</taxon>
    </lineage>
</organism>
<protein>
    <submittedName>
        <fullName evidence="2">Uncharacterized protein</fullName>
    </submittedName>
</protein>
<feature type="compositionally biased region" description="Basic and acidic residues" evidence="1">
    <location>
        <begin position="106"/>
        <end position="115"/>
    </location>
</feature>
<keyword evidence="3" id="KW-1185">Reference proteome</keyword>
<reference evidence="2" key="1">
    <citation type="submission" date="2020-02" db="EMBL/GenBank/DDBJ databases">
        <authorList>
            <person name="Lichtner F.J."/>
        </authorList>
    </citation>
    <scope>NUCLEOTIDE SEQUENCE</scope>
    <source>
        <strain evidence="2">G10</strain>
    </source>
</reference>
<dbReference type="AlphaFoldDB" id="A0A9P5GFB0"/>